<protein>
    <submittedName>
        <fullName evidence="1">Uncharacterized protein</fullName>
    </submittedName>
</protein>
<accession>A0A2J6QL69</accession>
<dbReference type="AlphaFoldDB" id="A0A2J6QL69"/>
<reference evidence="1 2" key="1">
    <citation type="submission" date="2016-05" db="EMBL/GenBank/DDBJ databases">
        <title>A degradative enzymes factory behind the ericoid mycorrhizal symbiosis.</title>
        <authorList>
            <consortium name="DOE Joint Genome Institute"/>
            <person name="Martino E."/>
            <person name="Morin E."/>
            <person name="Grelet G."/>
            <person name="Kuo A."/>
            <person name="Kohler A."/>
            <person name="Daghino S."/>
            <person name="Barry K."/>
            <person name="Choi C."/>
            <person name="Cichocki N."/>
            <person name="Clum A."/>
            <person name="Copeland A."/>
            <person name="Hainaut M."/>
            <person name="Haridas S."/>
            <person name="Labutti K."/>
            <person name="Lindquist E."/>
            <person name="Lipzen A."/>
            <person name="Khouja H.-R."/>
            <person name="Murat C."/>
            <person name="Ohm R."/>
            <person name="Olson A."/>
            <person name="Spatafora J."/>
            <person name="Veneault-Fourrey C."/>
            <person name="Henrissat B."/>
            <person name="Grigoriev I."/>
            <person name="Martin F."/>
            <person name="Perotto S."/>
        </authorList>
    </citation>
    <scope>NUCLEOTIDE SEQUENCE [LARGE SCALE GENOMIC DNA]</scope>
    <source>
        <strain evidence="1 2">UAMH 7357</strain>
    </source>
</reference>
<evidence type="ECO:0000313" key="2">
    <source>
        <dbReference type="Proteomes" id="UP000235672"/>
    </source>
</evidence>
<organism evidence="1 2">
    <name type="scientific">Hyaloscypha hepaticicola</name>
    <dbReference type="NCBI Taxonomy" id="2082293"/>
    <lineage>
        <taxon>Eukaryota</taxon>
        <taxon>Fungi</taxon>
        <taxon>Dikarya</taxon>
        <taxon>Ascomycota</taxon>
        <taxon>Pezizomycotina</taxon>
        <taxon>Leotiomycetes</taxon>
        <taxon>Helotiales</taxon>
        <taxon>Hyaloscyphaceae</taxon>
        <taxon>Hyaloscypha</taxon>
    </lineage>
</organism>
<dbReference type="Proteomes" id="UP000235672">
    <property type="component" value="Unassembled WGS sequence"/>
</dbReference>
<dbReference type="STRING" id="1745343.A0A2J6QL69"/>
<dbReference type="EMBL" id="KZ613466">
    <property type="protein sequence ID" value="PMD27015.1"/>
    <property type="molecule type" value="Genomic_DNA"/>
</dbReference>
<proteinExistence type="predicted"/>
<evidence type="ECO:0000313" key="1">
    <source>
        <dbReference type="EMBL" id="PMD27015.1"/>
    </source>
</evidence>
<sequence>MDPFQAQVQREFDQLRVEVTILRAQLAVQSITPHRARLPNPEKFAGSTYKFNTWLPSVKAKLRVDGPVIGDEIAQFYYVYLNLDNSVQSIVLPQLAQAEEVQQ</sequence>
<name>A0A2J6QL69_9HELO</name>
<keyword evidence="2" id="KW-1185">Reference proteome</keyword>
<gene>
    <name evidence="1" type="ORF">NA56DRAFT_223969</name>
</gene>
<dbReference type="OrthoDB" id="3528001at2759"/>